<keyword evidence="7 21" id="KW-0732">Signal</keyword>
<evidence type="ECO:0000256" key="10">
    <source>
        <dbReference type="ARBA" id="ARBA00023053"/>
    </source>
</evidence>
<dbReference type="InterPro" id="IPR007110">
    <property type="entry name" value="Ig-like_dom"/>
</dbReference>
<keyword evidence="8" id="KW-0851">Voltage-gated channel</keyword>
<evidence type="ECO:0000313" key="23">
    <source>
        <dbReference type="EMBL" id="KAK1806588.1"/>
    </source>
</evidence>
<dbReference type="PANTHER" id="PTHR10546:SF4">
    <property type="entry name" value="SODIUM CHANNEL SUBUNIT BETA-3"/>
    <property type="match status" value="1"/>
</dbReference>
<dbReference type="GO" id="GO:0086002">
    <property type="term" value="P:cardiac muscle cell action potential involved in contraction"/>
    <property type="evidence" value="ECO:0007669"/>
    <property type="project" value="TreeGrafter"/>
</dbReference>
<comment type="similarity">
    <text evidence="2">Belongs to the sodium channel auxiliary subunit SCN3B (TC 8.A.17) family.</text>
</comment>
<dbReference type="GO" id="GO:0086091">
    <property type="term" value="P:regulation of heart rate by cardiac conduction"/>
    <property type="evidence" value="ECO:0007669"/>
    <property type="project" value="TreeGrafter"/>
</dbReference>
<evidence type="ECO:0000256" key="16">
    <source>
        <dbReference type="ARBA" id="ARBA00023303"/>
    </source>
</evidence>
<dbReference type="PANTHER" id="PTHR10546">
    <property type="entry name" value="SODIUM CHANNEL SUBUNIT BETA-1 AND 3"/>
    <property type="match status" value="1"/>
</dbReference>
<evidence type="ECO:0000256" key="8">
    <source>
        <dbReference type="ARBA" id="ARBA00022882"/>
    </source>
</evidence>
<feature type="transmembrane region" description="Helical" evidence="20">
    <location>
        <begin position="168"/>
        <end position="189"/>
    </location>
</feature>
<keyword evidence="15" id="KW-0739">Sodium transport</keyword>
<dbReference type="GO" id="GO:0019871">
    <property type="term" value="F:sodium channel inhibitor activity"/>
    <property type="evidence" value="ECO:0007669"/>
    <property type="project" value="TreeGrafter"/>
</dbReference>
<evidence type="ECO:0000256" key="7">
    <source>
        <dbReference type="ARBA" id="ARBA00022729"/>
    </source>
</evidence>
<dbReference type="PROSITE" id="PS50835">
    <property type="entry name" value="IG_LIKE"/>
    <property type="match status" value="1"/>
</dbReference>
<evidence type="ECO:0000259" key="22">
    <source>
        <dbReference type="PROSITE" id="PS50835"/>
    </source>
</evidence>
<evidence type="ECO:0000256" key="6">
    <source>
        <dbReference type="ARBA" id="ARBA00022692"/>
    </source>
</evidence>
<name>A0AAD8ZYH5_9TELE</name>
<evidence type="ECO:0000256" key="15">
    <source>
        <dbReference type="ARBA" id="ARBA00023201"/>
    </source>
</evidence>
<proteinExistence type="inferred from homology"/>
<keyword evidence="5" id="KW-1003">Cell membrane</keyword>
<keyword evidence="13" id="KW-1015">Disulfide bond</keyword>
<comment type="subunit">
    <text evidence="19">A voltage-gated sodium (Nav) channel consists of an ion-conducting pore-forming alpha subunit functional on its own that is regulated by one or more beta subunits. Forms homodimers and homotrimers. SCN3B is non-covalently associated with alpha subunits and induces the formation of alpha subunit oligomers, including trimers. Interacts with SCN5A/Nav1.5; regulatory subunit of SCN5A/Nav1.5. Interacts with SCN7A/Nav2.1; probable regulatory subunit of SCN7A/Nav2.1. Interacts with SCN10A; regulatory subunit of SCN10A/Nav1.8. Interacts with NFASC; probably involved in targeting the sodium channels to the nodes of Ranvier.</text>
</comment>
<keyword evidence="6 20" id="KW-0812">Transmembrane</keyword>
<feature type="domain" description="Ig-like" evidence="22">
    <location>
        <begin position="7"/>
        <end position="150"/>
    </location>
</feature>
<dbReference type="Proteomes" id="UP001239994">
    <property type="component" value="Unassembled WGS sequence"/>
</dbReference>
<dbReference type="AlphaFoldDB" id="A0AAD8ZYH5"/>
<keyword evidence="11" id="KW-0406">Ion transport</keyword>
<protein>
    <recommendedName>
        <fullName evidence="18">Sodium channel regulatory subunit beta-3</fullName>
    </recommendedName>
</protein>
<dbReference type="InterPro" id="IPR013106">
    <property type="entry name" value="Ig_V-set"/>
</dbReference>
<dbReference type="EMBL" id="JAROKS010000001">
    <property type="protein sequence ID" value="KAK1806588.1"/>
    <property type="molecule type" value="Genomic_DNA"/>
</dbReference>
<sequence>MSRKFRPFLSLVMFFVYVGWTAPLCCAICVEVDSLTEAAAGDSFMLGCISCKRRQEVPGITTVDWHFKPSKADEFSHIFHYDYPLSTILHEDFEDRLEWHGTKGTEDIQIGAIFIHNVTFNDTGTYLCTFERTLFLPAGEEHIQIQKTVQLTVVPEAKRALTAVISEIMMYVVIVFLQLWIIGTLIYCYKKIYAENEAEVARKALAAQKELTEAKDNCDGVHLE</sequence>
<feature type="signal peptide" evidence="21">
    <location>
        <begin position="1"/>
        <end position="27"/>
    </location>
</feature>
<dbReference type="GO" id="GO:0001518">
    <property type="term" value="C:voltage-gated sodium channel complex"/>
    <property type="evidence" value="ECO:0007669"/>
    <property type="project" value="InterPro"/>
</dbReference>
<feature type="chain" id="PRO_5042256467" description="Sodium channel regulatory subunit beta-3" evidence="21">
    <location>
        <begin position="28"/>
        <end position="224"/>
    </location>
</feature>
<gene>
    <name evidence="23" type="ORF">P4O66_005104</name>
</gene>
<reference evidence="23" key="1">
    <citation type="submission" date="2023-03" db="EMBL/GenBank/DDBJ databases">
        <title>Electrophorus voltai genome.</title>
        <authorList>
            <person name="Bian C."/>
        </authorList>
    </citation>
    <scope>NUCLEOTIDE SEQUENCE</scope>
    <source>
        <strain evidence="23">CB-2022</strain>
        <tissue evidence="23">Muscle</tissue>
    </source>
</reference>
<keyword evidence="24" id="KW-1185">Reference proteome</keyword>
<keyword evidence="12 20" id="KW-0472">Membrane</keyword>
<keyword evidence="9 20" id="KW-1133">Transmembrane helix</keyword>
<keyword evidence="17" id="KW-0393">Immunoglobulin domain</keyword>
<evidence type="ECO:0000256" key="13">
    <source>
        <dbReference type="ARBA" id="ARBA00023157"/>
    </source>
</evidence>
<evidence type="ECO:0000256" key="9">
    <source>
        <dbReference type="ARBA" id="ARBA00022989"/>
    </source>
</evidence>
<keyword evidence="16" id="KW-0407">Ion channel</keyword>
<dbReference type="Gene3D" id="2.60.40.10">
    <property type="entry name" value="Immunoglobulins"/>
    <property type="match status" value="1"/>
</dbReference>
<evidence type="ECO:0000256" key="18">
    <source>
        <dbReference type="ARBA" id="ARBA00044530"/>
    </source>
</evidence>
<evidence type="ECO:0000256" key="21">
    <source>
        <dbReference type="SAM" id="SignalP"/>
    </source>
</evidence>
<dbReference type="SUPFAM" id="SSF48726">
    <property type="entry name" value="Immunoglobulin"/>
    <property type="match status" value="1"/>
</dbReference>
<dbReference type="FunFam" id="2.60.40.10:FF:000375">
    <property type="entry name" value="Sodium channel beta 1 subunit"/>
    <property type="match status" value="1"/>
</dbReference>
<accession>A0AAD8ZYH5</accession>
<evidence type="ECO:0000256" key="12">
    <source>
        <dbReference type="ARBA" id="ARBA00023136"/>
    </source>
</evidence>
<keyword evidence="14" id="KW-0325">Glycoprotein</keyword>
<evidence type="ECO:0000256" key="1">
    <source>
        <dbReference type="ARBA" id="ARBA00004251"/>
    </source>
</evidence>
<keyword evidence="4" id="KW-0894">Sodium channel</keyword>
<dbReference type="GO" id="GO:0005272">
    <property type="term" value="F:sodium channel activity"/>
    <property type="evidence" value="ECO:0007669"/>
    <property type="project" value="UniProtKB-KW"/>
</dbReference>
<evidence type="ECO:0000256" key="19">
    <source>
        <dbReference type="ARBA" id="ARBA00049669"/>
    </source>
</evidence>
<evidence type="ECO:0000313" key="24">
    <source>
        <dbReference type="Proteomes" id="UP001239994"/>
    </source>
</evidence>
<dbReference type="InterPro" id="IPR027098">
    <property type="entry name" value="Na_channel_b1/b3"/>
</dbReference>
<evidence type="ECO:0000256" key="4">
    <source>
        <dbReference type="ARBA" id="ARBA00022461"/>
    </source>
</evidence>
<dbReference type="InterPro" id="IPR003599">
    <property type="entry name" value="Ig_sub"/>
</dbReference>
<evidence type="ECO:0000256" key="11">
    <source>
        <dbReference type="ARBA" id="ARBA00023065"/>
    </source>
</evidence>
<keyword evidence="10" id="KW-0915">Sodium</keyword>
<dbReference type="SMR" id="A0AAD8ZYH5"/>
<organism evidence="23 24">
    <name type="scientific">Electrophorus voltai</name>
    <dbReference type="NCBI Taxonomy" id="2609070"/>
    <lineage>
        <taxon>Eukaryota</taxon>
        <taxon>Metazoa</taxon>
        <taxon>Chordata</taxon>
        <taxon>Craniata</taxon>
        <taxon>Vertebrata</taxon>
        <taxon>Euteleostomi</taxon>
        <taxon>Actinopterygii</taxon>
        <taxon>Neopterygii</taxon>
        <taxon>Teleostei</taxon>
        <taxon>Ostariophysi</taxon>
        <taxon>Gymnotiformes</taxon>
        <taxon>Gymnotoidei</taxon>
        <taxon>Gymnotidae</taxon>
        <taxon>Electrophorus</taxon>
    </lineage>
</organism>
<evidence type="ECO:0000256" key="20">
    <source>
        <dbReference type="SAM" id="Phobius"/>
    </source>
</evidence>
<dbReference type="Pfam" id="PF07686">
    <property type="entry name" value="V-set"/>
    <property type="match status" value="1"/>
</dbReference>
<dbReference type="InterPro" id="IPR013783">
    <property type="entry name" value="Ig-like_fold"/>
</dbReference>
<dbReference type="GO" id="GO:0044325">
    <property type="term" value="F:transmembrane transporter binding"/>
    <property type="evidence" value="ECO:0007669"/>
    <property type="project" value="TreeGrafter"/>
</dbReference>
<comment type="subcellular location">
    <subcellularLocation>
        <location evidence="1">Cell membrane</location>
        <topology evidence="1">Single-pass type I membrane protein</topology>
    </subcellularLocation>
</comment>
<evidence type="ECO:0000256" key="17">
    <source>
        <dbReference type="ARBA" id="ARBA00023319"/>
    </source>
</evidence>
<comment type="caution">
    <text evidence="23">The sequence shown here is derived from an EMBL/GenBank/DDBJ whole genome shotgun (WGS) entry which is preliminary data.</text>
</comment>
<evidence type="ECO:0000256" key="5">
    <source>
        <dbReference type="ARBA" id="ARBA00022475"/>
    </source>
</evidence>
<evidence type="ECO:0000256" key="14">
    <source>
        <dbReference type="ARBA" id="ARBA00023180"/>
    </source>
</evidence>
<evidence type="ECO:0000256" key="2">
    <source>
        <dbReference type="ARBA" id="ARBA00010404"/>
    </source>
</evidence>
<dbReference type="InterPro" id="IPR036179">
    <property type="entry name" value="Ig-like_dom_sf"/>
</dbReference>
<keyword evidence="3" id="KW-0813">Transport</keyword>
<dbReference type="SMART" id="SM00409">
    <property type="entry name" value="IG"/>
    <property type="match status" value="1"/>
</dbReference>
<evidence type="ECO:0000256" key="3">
    <source>
        <dbReference type="ARBA" id="ARBA00022448"/>
    </source>
</evidence>